<organism evidence="6">
    <name type="scientific">Lotharella oceanica</name>
    <dbReference type="NCBI Taxonomy" id="641309"/>
    <lineage>
        <taxon>Eukaryota</taxon>
        <taxon>Sar</taxon>
        <taxon>Rhizaria</taxon>
        <taxon>Cercozoa</taxon>
        <taxon>Chlorarachniophyceae</taxon>
        <taxon>Lotharella</taxon>
    </lineage>
</organism>
<dbReference type="PANTHER" id="PTHR44329:SF288">
    <property type="entry name" value="MITOGEN-ACTIVATED PROTEIN KINASE KINASE KINASE 20"/>
    <property type="match status" value="1"/>
</dbReference>
<dbReference type="EMBL" id="HBHP01028256">
    <property type="protein sequence ID" value="CAD9773485.1"/>
    <property type="molecule type" value="Transcribed_RNA"/>
</dbReference>
<dbReference type="GO" id="GO:0004674">
    <property type="term" value="F:protein serine/threonine kinase activity"/>
    <property type="evidence" value="ECO:0007669"/>
    <property type="project" value="TreeGrafter"/>
</dbReference>
<keyword evidence="2" id="KW-0547">Nucleotide-binding</keyword>
<keyword evidence="4" id="KW-0067">ATP-binding</keyword>
<evidence type="ECO:0000259" key="5">
    <source>
        <dbReference type="PROSITE" id="PS50011"/>
    </source>
</evidence>
<evidence type="ECO:0000313" key="6">
    <source>
        <dbReference type="EMBL" id="CAD9773485.1"/>
    </source>
</evidence>
<evidence type="ECO:0000256" key="1">
    <source>
        <dbReference type="ARBA" id="ARBA00022679"/>
    </source>
</evidence>
<evidence type="ECO:0000256" key="2">
    <source>
        <dbReference type="ARBA" id="ARBA00022741"/>
    </source>
</evidence>
<dbReference type="GO" id="GO:0005524">
    <property type="term" value="F:ATP binding"/>
    <property type="evidence" value="ECO:0007669"/>
    <property type="project" value="UniProtKB-KW"/>
</dbReference>
<dbReference type="InterPro" id="IPR000719">
    <property type="entry name" value="Prot_kinase_dom"/>
</dbReference>
<evidence type="ECO:0000256" key="4">
    <source>
        <dbReference type="ARBA" id="ARBA00022840"/>
    </source>
</evidence>
<feature type="domain" description="Protein kinase" evidence="5">
    <location>
        <begin position="93"/>
        <end position="348"/>
    </location>
</feature>
<keyword evidence="3" id="KW-0418">Kinase</keyword>
<dbReference type="PANTHER" id="PTHR44329">
    <property type="entry name" value="SERINE/THREONINE-PROTEIN KINASE TNNI3K-RELATED"/>
    <property type="match status" value="1"/>
</dbReference>
<dbReference type="PROSITE" id="PS50011">
    <property type="entry name" value="PROTEIN_KINASE_DOM"/>
    <property type="match status" value="1"/>
</dbReference>
<protein>
    <recommendedName>
        <fullName evidence="5">Protein kinase domain-containing protein</fullName>
    </recommendedName>
</protein>
<sequence length="360" mass="40508">MPATYQVVSKQLIRLGPEEAKKPPRLIDLDEDYLVQMEGKNSSRSSNASAMARFVERTVRSPTIKAQSAGQMPKLLNQTGRFENWFIEQEEIEIEAKPFAKGACGQIFNGQLRGLEVCVKQVSNRGNFKDVKDIRREIALWRSLRHPNITLFIGASFKPHAGVQIIMERMDGGDLKSLVQMGDISNRQAMQYGIQVAKALAWLHGNKPPILHRDLKPGNILFDGHGRAKISDFGLSRLKKDWLGSFKMTGMTGTLRYMAPEVMRSEVYDEKCDIYSLGLLVYFMLTKSHPFSGYSRDSRIAFANAHKDFSVSTQLGVRDDFKSYIESCTVNNHKKRPSSAECVATLVMYQDKAANCCVIA</sequence>
<gene>
    <name evidence="6" type="ORF">LSP00402_LOCUS17477</name>
</gene>
<evidence type="ECO:0000256" key="3">
    <source>
        <dbReference type="ARBA" id="ARBA00022777"/>
    </source>
</evidence>
<name>A0A7S2XFN8_9EUKA</name>
<dbReference type="SMART" id="SM00220">
    <property type="entry name" value="S_TKc"/>
    <property type="match status" value="1"/>
</dbReference>
<accession>A0A7S2XFN8</accession>
<dbReference type="AlphaFoldDB" id="A0A7S2XFN8"/>
<proteinExistence type="predicted"/>
<keyword evidence="1" id="KW-0808">Transferase</keyword>
<dbReference type="InterPro" id="IPR008271">
    <property type="entry name" value="Ser/Thr_kinase_AS"/>
</dbReference>
<dbReference type="InterPro" id="IPR051681">
    <property type="entry name" value="Ser/Thr_Kinases-Pseudokinases"/>
</dbReference>
<dbReference type="Pfam" id="PF00069">
    <property type="entry name" value="Pkinase"/>
    <property type="match status" value="1"/>
</dbReference>
<dbReference type="Gene3D" id="3.30.200.20">
    <property type="entry name" value="Phosphorylase Kinase, domain 1"/>
    <property type="match status" value="1"/>
</dbReference>
<dbReference type="SUPFAM" id="SSF56112">
    <property type="entry name" value="Protein kinase-like (PK-like)"/>
    <property type="match status" value="1"/>
</dbReference>
<dbReference type="PROSITE" id="PS00108">
    <property type="entry name" value="PROTEIN_KINASE_ST"/>
    <property type="match status" value="1"/>
</dbReference>
<dbReference type="InterPro" id="IPR011009">
    <property type="entry name" value="Kinase-like_dom_sf"/>
</dbReference>
<dbReference type="Gene3D" id="1.10.510.10">
    <property type="entry name" value="Transferase(Phosphotransferase) domain 1"/>
    <property type="match status" value="1"/>
</dbReference>
<reference evidence="6" key="1">
    <citation type="submission" date="2021-01" db="EMBL/GenBank/DDBJ databases">
        <authorList>
            <person name="Corre E."/>
            <person name="Pelletier E."/>
            <person name="Niang G."/>
            <person name="Scheremetjew M."/>
            <person name="Finn R."/>
            <person name="Kale V."/>
            <person name="Holt S."/>
            <person name="Cochrane G."/>
            <person name="Meng A."/>
            <person name="Brown T."/>
            <person name="Cohen L."/>
        </authorList>
    </citation>
    <scope>NUCLEOTIDE SEQUENCE</scope>
    <source>
        <strain evidence="6">CCMP622</strain>
    </source>
</reference>